<reference evidence="1 2" key="1">
    <citation type="submission" date="2015-08" db="EMBL/GenBank/DDBJ databases">
        <title>Genome sequencing of Penicillium nordicum.</title>
        <authorList>
            <person name="Nguyen H.D."/>
            <person name="Seifert K.A."/>
        </authorList>
    </citation>
    <scope>NUCLEOTIDE SEQUENCE [LARGE SCALE GENOMIC DNA]</scope>
    <source>
        <strain evidence="1 2">DAOMC 185683</strain>
    </source>
</reference>
<evidence type="ECO:0000313" key="1">
    <source>
        <dbReference type="EMBL" id="KOS39712.1"/>
    </source>
</evidence>
<proteinExistence type="predicted"/>
<name>A0A0M9WCJ3_9EURO</name>
<accession>A0A0M9WCJ3</accession>
<protein>
    <submittedName>
        <fullName evidence="1">Uncharacterized protein</fullName>
    </submittedName>
</protein>
<organism evidence="1 2">
    <name type="scientific">Penicillium nordicum</name>
    <dbReference type="NCBI Taxonomy" id="229535"/>
    <lineage>
        <taxon>Eukaryota</taxon>
        <taxon>Fungi</taxon>
        <taxon>Dikarya</taxon>
        <taxon>Ascomycota</taxon>
        <taxon>Pezizomycotina</taxon>
        <taxon>Eurotiomycetes</taxon>
        <taxon>Eurotiomycetidae</taxon>
        <taxon>Eurotiales</taxon>
        <taxon>Aspergillaceae</taxon>
        <taxon>Penicillium</taxon>
    </lineage>
</organism>
<dbReference type="AlphaFoldDB" id="A0A0M9WCJ3"/>
<gene>
    <name evidence="1" type="ORF">ACN38_g9457</name>
</gene>
<comment type="caution">
    <text evidence="1">The sequence shown here is derived from an EMBL/GenBank/DDBJ whole genome shotgun (WGS) entry which is preliminary data.</text>
</comment>
<dbReference type="EMBL" id="LHQQ01000191">
    <property type="protein sequence ID" value="KOS39712.1"/>
    <property type="molecule type" value="Genomic_DNA"/>
</dbReference>
<dbReference type="Proteomes" id="UP000037696">
    <property type="component" value="Unassembled WGS sequence"/>
</dbReference>
<evidence type="ECO:0000313" key="2">
    <source>
        <dbReference type="Proteomes" id="UP000037696"/>
    </source>
</evidence>
<sequence>MKRIRRRPGGPGELNGPAQHTVLLSEFRGHIYGYLCISCFALSGGDQILESPGEVMWGYVRFTIQVFSLCNSFLCEVDKKSICGYLSGSLGQ</sequence>
<keyword evidence="2" id="KW-1185">Reference proteome</keyword>